<dbReference type="InterPro" id="IPR004244">
    <property type="entry name" value="Transposase_22"/>
</dbReference>
<dbReference type="AlphaFoldDB" id="A0AAD1RZF4"/>
<proteinExistence type="predicted"/>
<organism evidence="2 3">
    <name type="scientific">Pelobates cultripes</name>
    <name type="common">Western spadefoot toad</name>
    <dbReference type="NCBI Taxonomy" id="61616"/>
    <lineage>
        <taxon>Eukaryota</taxon>
        <taxon>Metazoa</taxon>
        <taxon>Chordata</taxon>
        <taxon>Craniata</taxon>
        <taxon>Vertebrata</taxon>
        <taxon>Euteleostomi</taxon>
        <taxon>Amphibia</taxon>
        <taxon>Batrachia</taxon>
        <taxon>Anura</taxon>
        <taxon>Pelobatoidea</taxon>
        <taxon>Pelobatidae</taxon>
        <taxon>Pelobates</taxon>
    </lineage>
</organism>
<gene>
    <name evidence="2" type="ORF">PECUL_23A021215</name>
</gene>
<feature type="region of interest" description="Disordered" evidence="1">
    <location>
        <begin position="1"/>
        <end position="57"/>
    </location>
</feature>
<feature type="compositionally biased region" description="Polar residues" evidence="1">
    <location>
        <begin position="39"/>
        <end position="52"/>
    </location>
</feature>
<name>A0AAD1RZF4_PELCU</name>
<dbReference type="PANTHER" id="PTHR11505">
    <property type="entry name" value="L1 TRANSPOSABLE ELEMENT-RELATED"/>
    <property type="match status" value="1"/>
</dbReference>
<keyword evidence="3" id="KW-1185">Reference proteome</keyword>
<dbReference type="Gene3D" id="3.30.70.1820">
    <property type="entry name" value="L1 transposable element, RRM domain"/>
    <property type="match status" value="1"/>
</dbReference>
<reference evidence="2" key="1">
    <citation type="submission" date="2022-03" db="EMBL/GenBank/DDBJ databases">
        <authorList>
            <person name="Alioto T."/>
            <person name="Alioto T."/>
            <person name="Gomez Garrido J."/>
        </authorList>
    </citation>
    <scope>NUCLEOTIDE SEQUENCE</scope>
</reference>
<evidence type="ECO:0000313" key="3">
    <source>
        <dbReference type="Proteomes" id="UP001295444"/>
    </source>
</evidence>
<accession>A0AAD1RZF4</accession>
<sequence>MAAKNKPKMDKAAFFAQKTSKQKKPPEREQDGADEGVEVQTSDTENETQTGNEGPITESRMKSLLETLNTSLLHQFKELIPEVDPDLLVIDRIHRVGRPKHIPISSPRDVLMRIHYFHVKDQIMKASRKNRPLAEYKALQIYADLSPATLLQRRNLAPITTTLRAQNVPYRWGFPTKIQVLKN</sequence>
<evidence type="ECO:0000256" key="1">
    <source>
        <dbReference type="SAM" id="MobiDB-lite"/>
    </source>
</evidence>
<dbReference type="Proteomes" id="UP001295444">
    <property type="component" value="Chromosome 04"/>
</dbReference>
<evidence type="ECO:0000313" key="2">
    <source>
        <dbReference type="EMBL" id="CAH2283315.1"/>
    </source>
</evidence>
<dbReference type="EMBL" id="OW240915">
    <property type="protein sequence ID" value="CAH2283315.1"/>
    <property type="molecule type" value="Genomic_DNA"/>
</dbReference>
<protein>
    <submittedName>
        <fullName evidence="2">Uncharacterized protein</fullName>
    </submittedName>
</protein>